<name>A0A2T0UFX2_9ACTN</name>
<evidence type="ECO:0000256" key="6">
    <source>
        <dbReference type="ARBA" id="ARBA00022840"/>
    </source>
</evidence>
<comment type="subunit">
    <text evidence="11">The system is composed of three essential subunits: KdpA, KdpB and KdpC.</text>
</comment>
<keyword evidence="1 11" id="KW-0813">Transport</keyword>
<keyword evidence="3 11" id="KW-0633">Potassium transport</keyword>
<keyword evidence="8 11" id="KW-1133">Transmembrane helix</keyword>
<keyword evidence="13" id="KW-1185">Reference proteome</keyword>
<evidence type="ECO:0000256" key="5">
    <source>
        <dbReference type="ARBA" id="ARBA00022741"/>
    </source>
</evidence>
<dbReference type="HAMAP" id="MF_00276">
    <property type="entry name" value="KdpC"/>
    <property type="match status" value="1"/>
</dbReference>
<evidence type="ECO:0000256" key="10">
    <source>
        <dbReference type="ARBA" id="ARBA00023136"/>
    </source>
</evidence>
<reference evidence="12 13" key="1">
    <citation type="submission" date="2018-03" db="EMBL/GenBank/DDBJ databases">
        <title>Genomic Encyclopedia of Type Strains, Phase III (KMG-III): the genomes of soil and plant-associated and newly described type strains.</title>
        <authorList>
            <person name="Whitman W."/>
        </authorList>
    </citation>
    <scope>NUCLEOTIDE SEQUENCE [LARGE SCALE GENOMIC DNA]</scope>
    <source>
        <strain evidence="12 13">CGMCC 4.7067</strain>
    </source>
</reference>
<dbReference type="Pfam" id="PF02669">
    <property type="entry name" value="KdpC"/>
    <property type="match status" value="2"/>
</dbReference>
<keyword evidence="2 11" id="KW-1003">Cell membrane</keyword>
<feature type="transmembrane region" description="Helical" evidence="11">
    <location>
        <begin position="12"/>
        <end position="37"/>
    </location>
</feature>
<dbReference type="Proteomes" id="UP000238176">
    <property type="component" value="Unassembled WGS sequence"/>
</dbReference>
<protein>
    <recommendedName>
        <fullName evidence="11">Potassium-transporting ATPase KdpC subunit</fullName>
    </recommendedName>
    <alternativeName>
        <fullName evidence="11">ATP phosphohydrolase [potassium-transporting] C chain</fullName>
    </alternativeName>
    <alternativeName>
        <fullName evidence="11">Potassium-binding and translocating subunit C</fullName>
    </alternativeName>
    <alternativeName>
        <fullName evidence="11">Potassium-translocating ATPase C chain</fullName>
    </alternativeName>
</protein>
<dbReference type="RefSeq" id="WP_106365637.1">
    <property type="nucleotide sequence ID" value="NZ_PVTJ01000008.1"/>
</dbReference>
<dbReference type="EMBL" id="PVTJ01000008">
    <property type="protein sequence ID" value="PRY56851.1"/>
    <property type="molecule type" value="Genomic_DNA"/>
</dbReference>
<evidence type="ECO:0000313" key="12">
    <source>
        <dbReference type="EMBL" id="PRY56851.1"/>
    </source>
</evidence>
<evidence type="ECO:0000256" key="8">
    <source>
        <dbReference type="ARBA" id="ARBA00022989"/>
    </source>
</evidence>
<organism evidence="12 13">
    <name type="scientific">Glycomyces artemisiae</name>
    <dbReference type="NCBI Taxonomy" id="1076443"/>
    <lineage>
        <taxon>Bacteria</taxon>
        <taxon>Bacillati</taxon>
        <taxon>Actinomycetota</taxon>
        <taxon>Actinomycetes</taxon>
        <taxon>Glycomycetales</taxon>
        <taxon>Glycomycetaceae</taxon>
        <taxon>Glycomyces</taxon>
    </lineage>
</organism>
<gene>
    <name evidence="11" type="primary">kdpC</name>
    <name evidence="12" type="ORF">B0I28_108162</name>
</gene>
<evidence type="ECO:0000313" key="13">
    <source>
        <dbReference type="Proteomes" id="UP000238176"/>
    </source>
</evidence>
<evidence type="ECO:0000256" key="2">
    <source>
        <dbReference type="ARBA" id="ARBA00022475"/>
    </source>
</evidence>
<dbReference type="AlphaFoldDB" id="A0A2T0UFX2"/>
<dbReference type="OrthoDB" id="9788285at2"/>
<evidence type="ECO:0000256" key="4">
    <source>
        <dbReference type="ARBA" id="ARBA00022692"/>
    </source>
</evidence>
<dbReference type="InterPro" id="IPR003820">
    <property type="entry name" value="KdpC"/>
</dbReference>
<comment type="function">
    <text evidence="11">Part of the high-affinity ATP-driven potassium transport (or Kdp) system, which catalyzes the hydrolysis of ATP coupled with the electrogenic transport of potassium into the cytoplasm. This subunit acts as a catalytic chaperone that increases the ATP-binding affinity of the ATP-hydrolyzing subunit KdpB by the formation of a transient KdpB/KdpC/ATP ternary complex.</text>
</comment>
<keyword evidence="4 11" id="KW-0812">Transmembrane</keyword>
<comment type="caution">
    <text evidence="12">The sequence shown here is derived from an EMBL/GenBank/DDBJ whole genome shotgun (WGS) entry which is preliminary data.</text>
</comment>
<evidence type="ECO:0000256" key="3">
    <source>
        <dbReference type="ARBA" id="ARBA00022538"/>
    </source>
</evidence>
<keyword evidence="10 11" id="KW-0472">Membrane</keyword>
<comment type="subcellular location">
    <subcellularLocation>
        <location evidence="11">Cell membrane</location>
        <topology evidence="11">Single-pass membrane protein</topology>
    </subcellularLocation>
</comment>
<keyword evidence="5 11" id="KW-0547">Nucleotide-binding</keyword>
<sequence length="307" mass="31696">MARLPRWIAHHLAALRALLVLTAVTGIVYPLAVLAVAQLPGLNDKAEGSLLYDEAGNVVGSSLIGQSFTDEDGTALLEYFQSRPSMAAGESGDYDPLVSGASNLGPEDVVDALPDPALGWDGDENAAKSLLTQVCERSFAVGQREGVDGSRPYCAPSGDSAVGAVLGVYYSEGTSGDVVRVVSLNEECGAVEAPFLAEYEGVQVECAEYGEDHAAAVVVPVEGDAPADPAVPADAVTASGSGLDPHISPAYAELQTARVAAERGVGEADVAALVDEYTTGRFLGFMGDPAVNVVELNLALDERYPVS</sequence>
<dbReference type="GO" id="GO:0008556">
    <property type="term" value="F:P-type potassium transmembrane transporter activity"/>
    <property type="evidence" value="ECO:0007669"/>
    <property type="project" value="InterPro"/>
</dbReference>
<keyword evidence="9 11" id="KW-0406">Ion transport</keyword>
<evidence type="ECO:0000256" key="7">
    <source>
        <dbReference type="ARBA" id="ARBA00022958"/>
    </source>
</evidence>
<evidence type="ECO:0000256" key="1">
    <source>
        <dbReference type="ARBA" id="ARBA00022448"/>
    </source>
</evidence>
<dbReference type="PANTHER" id="PTHR30042">
    <property type="entry name" value="POTASSIUM-TRANSPORTING ATPASE C CHAIN"/>
    <property type="match status" value="1"/>
</dbReference>
<evidence type="ECO:0000256" key="11">
    <source>
        <dbReference type="HAMAP-Rule" id="MF_00276"/>
    </source>
</evidence>
<comment type="similarity">
    <text evidence="11">Belongs to the KdpC family.</text>
</comment>
<keyword evidence="6 11" id="KW-0067">ATP-binding</keyword>
<proteinExistence type="inferred from homology"/>
<evidence type="ECO:0000256" key="9">
    <source>
        <dbReference type="ARBA" id="ARBA00023065"/>
    </source>
</evidence>
<accession>A0A2T0UFX2</accession>
<dbReference type="GO" id="GO:0005524">
    <property type="term" value="F:ATP binding"/>
    <property type="evidence" value="ECO:0007669"/>
    <property type="project" value="UniProtKB-UniRule"/>
</dbReference>
<dbReference type="GO" id="GO:0005886">
    <property type="term" value="C:plasma membrane"/>
    <property type="evidence" value="ECO:0007669"/>
    <property type="project" value="UniProtKB-SubCell"/>
</dbReference>
<keyword evidence="7 11" id="KW-0630">Potassium</keyword>
<dbReference type="PANTHER" id="PTHR30042:SF2">
    <property type="entry name" value="POTASSIUM-TRANSPORTING ATPASE KDPC SUBUNIT"/>
    <property type="match status" value="1"/>
</dbReference>